<dbReference type="Pfam" id="PF03725">
    <property type="entry name" value="RNase_PH_C"/>
    <property type="match status" value="1"/>
</dbReference>
<accession>A0A399EHR2</accession>
<evidence type="ECO:0000259" key="10">
    <source>
        <dbReference type="PROSITE" id="PS50126"/>
    </source>
</evidence>
<dbReference type="InterPro" id="IPR004088">
    <property type="entry name" value="KH_dom_type_1"/>
</dbReference>
<dbReference type="InterPro" id="IPR015847">
    <property type="entry name" value="ExoRNase_PH_dom2"/>
</dbReference>
<comment type="function">
    <text evidence="9">Involved in mRNA degradation. Catalyzes the phosphorolysis of single-stranded polyribonucleotides processively in the 3'- to 5'-direction.</text>
</comment>
<dbReference type="InterPro" id="IPR020568">
    <property type="entry name" value="Ribosomal_Su5_D2-typ_SF"/>
</dbReference>
<dbReference type="FunFam" id="3.30.230.70:FF:000001">
    <property type="entry name" value="Polyribonucleotide nucleotidyltransferase"/>
    <property type="match status" value="1"/>
</dbReference>
<dbReference type="Gene3D" id="3.30.1370.10">
    <property type="entry name" value="K Homology domain, type 1"/>
    <property type="match status" value="1"/>
</dbReference>
<keyword evidence="5 9" id="KW-0548">Nucleotidyltransferase</keyword>
<name>A0A399EHR2_9DEIN</name>
<dbReference type="GO" id="GO:0006396">
    <property type="term" value="P:RNA processing"/>
    <property type="evidence" value="ECO:0007669"/>
    <property type="project" value="InterPro"/>
</dbReference>
<evidence type="ECO:0000256" key="1">
    <source>
        <dbReference type="ARBA" id="ARBA00004496"/>
    </source>
</evidence>
<protein>
    <recommendedName>
        <fullName evidence="9">Polyribonucleotide nucleotidyltransferase</fullName>
        <ecNumber evidence="9">2.7.7.8</ecNumber>
    </recommendedName>
    <alternativeName>
        <fullName evidence="9">Polynucleotide phosphorylase</fullName>
        <shortName evidence="9">PNPase</shortName>
    </alternativeName>
</protein>
<feature type="domain" description="S1 motif" evidence="10">
    <location>
        <begin position="631"/>
        <end position="699"/>
    </location>
</feature>
<dbReference type="EMBL" id="QWLA01000099">
    <property type="protein sequence ID" value="RIH82619.1"/>
    <property type="molecule type" value="Genomic_DNA"/>
</dbReference>
<dbReference type="CDD" id="cd04472">
    <property type="entry name" value="S1_PNPase"/>
    <property type="match status" value="1"/>
</dbReference>
<gene>
    <name evidence="11" type="primary">pnp_2</name>
    <name evidence="9" type="synonym">pnp</name>
    <name evidence="11" type="ORF">Mrose_03331</name>
</gene>
<evidence type="ECO:0000256" key="4">
    <source>
        <dbReference type="ARBA" id="ARBA00022679"/>
    </source>
</evidence>
<comment type="caution">
    <text evidence="11">The sequence shown here is derived from an EMBL/GenBank/DDBJ whole genome shotgun (WGS) entry which is preliminary data.</text>
</comment>
<dbReference type="CDD" id="cd02393">
    <property type="entry name" value="KH-I_PNPase"/>
    <property type="match status" value="1"/>
</dbReference>
<evidence type="ECO:0000256" key="8">
    <source>
        <dbReference type="ARBA" id="ARBA00022884"/>
    </source>
</evidence>
<dbReference type="SUPFAM" id="SSF54791">
    <property type="entry name" value="Eukaryotic type KH-domain (KH-domain type I)"/>
    <property type="match status" value="1"/>
</dbReference>
<organism evidence="11 12">
    <name type="scientific">Calidithermus roseus</name>
    <dbReference type="NCBI Taxonomy" id="1644118"/>
    <lineage>
        <taxon>Bacteria</taxon>
        <taxon>Thermotogati</taxon>
        <taxon>Deinococcota</taxon>
        <taxon>Deinococci</taxon>
        <taxon>Thermales</taxon>
        <taxon>Thermaceae</taxon>
        <taxon>Calidithermus</taxon>
    </lineage>
</organism>
<dbReference type="InterPro" id="IPR015848">
    <property type="entry name" value="PNPase_PH_RNA-bd_bac/org-type"/>
</dbReference>
<dbReference type="InterPro" id="IPR001247">
    <property type="entry name" value="ExoRNase_PH_dom1"/>
</dbReference>
<dbReference type="Gene3D" id="3.30.230.70">
    <property type="entry name" value="GHMP Kinase, N-terminal domain"/>
    <property type="match status" value="2"/>
</dbReference>
<evidence type="ECO:0000256" key="6">
    <source>
        <dbReference type="ARBA" id="ARBA00022723"/>
    </source>
</evidence>
<evidence type="ECO:0000256" key="7">
    <source>
        <dbReference type="ARBA" id="ARBA00022842"/>
    </source>
</evidence>
<dbReference type="InterPro" id="IPR012162">
    <property type="entry name" value="PNPase"/>
</dbReference>
<keyword evidence="4 9" id="KW-0808">Transferase</keyword>
<evidence type="ECO:0000256" key="3">
    <source>
        <dbReference type="ARBA" id="ARBA00022490"/>
    </source>
</evidence>
<dbReference type="Gene3D" id="2.40.50.140">
    <property type="entry name" value="Nucleic acid-binding proteins"/>
    <property type="match status" value="1"/>
</dbReference>
<dbReference type="Pfam" id="PF03726">
    <property type="entry name" value="PNPase"/>
    <property type="match status" value="1"/>
</dbReference>
<dbReference type="SMART" id="SM00316">
    <property type="entry name" value="S1"/>
    <property type="match status" value="1"/>
</dbReference>
<dbReference type="EC" id="2.7.7.8" evidence="9"/>
<dbReference type="CDD" id="cd11363">
    <property type="entry name" value="RNase_PH_PNPase_1"/>
    <property type="match status" value="1"/>
</dbReference>
<dbReference type="RefSeq" id="WP_119280246.1">
    <property type="nucleotide sequence ID" value="NZ_QWLA01000099.1"/>
</dbReference>
<dbReference type="CDD" id="cd11364">
    <property type="entry name" value="RNase_PH_PNPase_2"/>
    <property type="match status" value="1"/>
</dbReference>
<dbReference type="FunFam" id="3.30.1370.10:FF:000001">
    <property type="entry name" value="Polyribonucleotide nucleotidyltransferase"/>
    <property type="match status" value="1"/>
</dbReference>
<dbReference type="InterPro" id="IPR036345">
    <property type="entry name" value="ExoRNase_PH_dom2_sf"/>
</dbReference>
<evidence type="ECO:0000256" key="9">
    <source>
        <dbReference type="HAMAP-Rule" id="MF_01595"/>
    </source>
</evidence>
<dbReference type="GO" id="GO:0005829">
    <property type="term" value="C:cytosol"/>
    <property type="evidence" value="ECO:0007669"/>
    <property type="project" value="TreeGrafter"/>
</dbReference>
<dbReference type="OrthoDB" id="9804305at2"/>
<dbReference type="GO" id="GO:0000175">
    <property type="term" value="F:3'-5'-RNA exonuclease activity"/>
    <property type="evidence" value="ECO:0007669"/>
    <property type="project" value="TreeGrafter"/>
</dbReference>
<comment type="catalytic activity">
    <reaction evidence="9">
        <text>RNA(n+1) + phosphate = RNA(n) + a ribonucleoside 5'-diphosphate</text>
        <dbReference type="Rhea" id="RHEA:22096"/>
        <dbReference type="Rhea" id="RHEA-COMP:14527"/>
        <dbReference type="Rhea" id="RHEA-COMP:17342"/>
        <dbReference type="ChEBI" id="CHEBI:43474"/>
        <dbReference type="ChEBI" id="CHEBI:57930"/>
        <dbReference type="ChEBI" id="CHEBI:140395"/>
        <dbReference type="EC" id="2.7.7.8"/>
    </reaction>
</comment>
<dbReference type="InterPro" id="IPR027408">
    <property type="entry name" value="PNPase/RNase_PH_dom_sf"/>
</dbReference>
<dbReference type="SUPFAM" id="SSF54211">
    <property type="entry name" value="Ribosomal protein S5 domain 2-like"/>
    <property type="match status" value="2"/>
</dbReference>
<dbReference type="SUPFAM" id="SSF50249">
    <property type="entry name" value="Nucleic acid-binding proteins"/>
    <property type="match status" value="1"/>
</dbReference>
<feature type="binding site" evidence="9">
    <location>
        <position position="496"/>
    </location>
    <ligand>
        <name>Mg(2+)</name>
        <dbReference type="ChEBI" id="CHEBI:18420"/>
    </ligand>
</feature>
<proteinExistence type="inferred from homology"/>
<dbReference type="AlphaFoldDB" id="A0A399EHR2"/>
<dbReference type="Pfam" id="PF01138">
    <property type="entry name" value="RNase_PH"/>
    <property type="match status" value="2"/>
</dbReference>
<keyword evidence="6 9" id="KW-0479">Metal-binding</keyword>
<dbReference type="FunFam" id="2.40.50.140:FF:000023">
    <property type="entry name" value="Polyribonucleotide nucleotidyltransferase"/>
    <property type="match status" value="1"/>
</dbReference>
<dbReference type="Pfam" id="PF00575">
    <property type="entry name" value="S1"/>
    <property type="match status" value="1"/>
</dbReference>
<dbReference type="GO" id="GO:0003723">
    <property type="term" value="F:RNA binding"/>
    <property type="evidence" value="ECO:0007669"/>
    <property type="project" value="UniProtKB-UniRule"/>
</dbReference>
<keyword evidence="8 9" id="KW-0694">RNA-binding</keyword>
<comment type="subcellular location">
    <subcellularLocation>
        <location evidence="1 9">Cytoplasm</location>
    </subcellularLocation>
</comment>
<sequence>MGSSANTPAGKVYSLELAGRTLSIETGKYAKQVSGSVWVRYGQTIVMATAQASQEPIEADFLPLTVEFEERHYAVGKIPGSFMRREGRPGEKAILSARLTDRPIRPLFPKGFRHEVQVILTVLSADQENTPDILGPIAASAALTLSDIPWAGPIACVRVGMQNGRFVLNPTAAEDSQLELVVAGSKDAIIMVEAGAEEIPDDQLVQALEFAHKAMQPIIALQEQMRAELGKEKFSVAEPEKLSDEEAAALKALALERGLSSVLQTASKGERSAALEAFEKELVEAFVPALPDGTVDEARRKLAHKAFEDVVKKELRRLILEEGKRADGRGPKDVRNIWIETDVLPRAHGSAIFTRGETQVLGTVTLGTGRDAQLVDDLGLDTEDPFLVHYNFPPYSTGEVKRLRGVSRREVGHGNLAKRALKAVLPSKEEFPYTIRVVGDVLESNGSSSMATVCAGCLALMDAGVPIKRPVAGVAMGLVKEGEQAVVLTDILGLEDALGDMDFKVTGTSAGITALQMDIKIAGISPELMRAALQQAREARLHILSRMAEVLPAPRPELKPQVPRILSIKISPEKIGAVIGPGGKNVRALEELGVEIDIEQDGTVRIFSANAAAAQEALRRIQGVTQEVKVGEIYEATVSRITPFGAFVTLFPGTDGLLHISQIAEGRVERVEDYLKMGDTVRVKVHTIDEKGRVDVIRPELEGKIPPRKPPVKR</sequence>
<dbReference type="Pfam" id="PF00013">
    <property type="entry name" value="KH_1"/>
    <property type="match status" value="1"/>
</dbReference>
<dbReference type="GO" id="GO:0006402">
    <property type="term" value="P:mRNA catabolic process"/>
    <property type="evidence" value="ECO:0007669"/>
    <property type="project" value="UniProtKB-UniRule"/>
</dbReference>
<dbReference type="PANTHER" id="PTHR11252">
    <property type="entry name" value="POLYRIBONUCLEOTIDE NUCLEOTIDYLTRANSFERASE"/>
    <property type="match status" value="1"/>
</dbReference>
<dbReference type="FunFam" id="3.30.230.70:FF:000002">
    <property type="entry name" value="Polyribonucleotide nucleotidyltransferase"/>
    <property type="match status" value="1"/>
</dbReference>
<reference evidence="11 12" key="1">
    <citation type="submission" date="2018-08" db="EMBL/GenBank/DDBJ databases">
        <title>Meiothermus roseus NBRC 110900 genome sequencing project.</title>
        <authorList>
            <person name="Da Costa M.S."/>
            <person name="Albuquerque L."/>
            <person name="Raposo P."/>
            <person name="Froufe H.J.C."/>
            <person name="Barroso C.S."/>
            <person name="Egas C."/>
        </authorList>
    </citation>
    <scope>NUCLEOTIDE SEQUENCE [LARGE SCALE GENOMIC DNA]</scope>
    <source>
        <strain evidence="11 12">NBRC 110900</strain>
    </source>
</reference>
<keyword evidence="12" id="KW-1185">Reference proteome</keyword>
<evidence type="ECO:0000256" key="2">
    <source>
        <dbReference type="ARBA" id="ARBA00007404"/>
    </source>
</evidence>
<keyword evidence="3 9" id="KW-0963">Cytoplasm</keyword>
<dbReference type="InterPro" id="IPR004087">
    <property type="entry name" value="KH_dom"/>
</dbReference>
<dbReference type="InterPro" id="IPR036612">
    <property type="entry name" value="KH_dom_type_1_sf"/>
</dbReference>
<dbReference type="PROSITE" id="PS50126">
    <property type="entry name" value="S1"/>
    <property type="match status" value="1"/>
</dbReference>
<dbReference type="PROSITE" id="PS50084">
    <property type="entry name" value="KH_TYPE_1"/>
    <property type="match status" value="1"/>
</dbReference>
<dbReference type="InterPro" id="IPR003029">
    <property type="entry name" value="S1_domain"/>
</dbReference>
<feature type="binding site" evidence="9">
    <location>
        <position position="502"/>
    </location>
    <ligand>
        <name>Mg(2+)</name>
        <dbReference type="ChEBI" id="CHEBI:18420"/>
    </ligand>
</feature>
<evidence type="ECO:0000256" key="5">
    <source>
        <dbReference type="ARBA" id="ARBA00022695"/>
    </source>
</evidence>
<evidence type="ECO:0000313" key="12">
    <source>
        <dbReference type="Proteomes" id="UP000265341"/>
    </source>
</evidence>
<keyword evidence="7 9" id="KW-0460">Magnesium</keyword>
<dbReference type="PIRSF" id="PIRSF005499">
    <property type="entry name" value="PNPase"/>
    <property type="match status" value="1"/>
</dbReference>
<comment type="similarity">
    <text evidence="2 9">Belongs to the polyribonucleotide nucleotidyltransferase family.</text>
</comment>
<dbReference type="Proteomes" id="UP000265341">
    <property type="component" value="Unassembled WGS sequence"/>
</dbReference>
<dbReference type="SMART" id="SM00322">
    <property type="entry name" value="KH"/>
    <property type="match status" value="1"/>
</dbReference>
<dbReference type="PANTHER" id="PTHR11252:SF0">
    <property type="entry name" value="POLYRIBONUCLEOTIDE NUCLEOTIDYLTRANSFERASE 1, MITOCHONDRIAL"/>
    <property type="match status" value="1"/>
</dbReference>
<dbReference type="GO" id="GO:0000287">
    <property type="term" value="F:magnesium ion binding"/>
    <property type="evidence" value="ECO:0007669"/>
    <property type="project" value="UniProtKB-UniRule"/>
</dbReference>
<evidence type="ECO:0000313" key="11">
    <source>
        <dbReference type="EMBL" id="RIH82619.1"/>
    </source>
</evidence>
<dbReference type="NCBIfam" id="TIGR03591">
    <property type="entry name" value="polynuc_phos"/>
    <property type="match status" value="1"/>
</dbReference>
<dbReference type="SUPFAM" id="SSF55666">
    <property type="entry name" value="Ribonuclease PH domain 2-like"/>
    <property type="match status" value="2"/>
</dbReference>
<dbReference type="InterPro" id="IPR012340">
    <property type="entry name" value="NA-bd_OB-fold"/>
</dbReference>
<dbReference type="NCBIfam" id="NF008805">
    <property type="entry name" value="PRK11824.1"/>
    <property type="match status" value="1"/>
</dbReference>
<dbReference type="GO" id="GO:0004654">
    <property type="term" value="F:polyribonucleotide nucleotidyltransferase activity"/>
    <property type="evidence" value="ECO:0007669"/>
    <property type="project" value="UniProtKB-UniRule"/>
</dbReference>
<dbReference type="HAMAP" id="MF_01595">
    <property type="entry name" value="PNPase"/>
    <property type="match status" value="1"/>
</dbReference>
<comment type="cofactor">
    <cofactor evidence="9">
        <name>Mg(2+)</name>
        <dbReference type="ChEBI" id="CHEBI:18420"/>
    </cofactor>
</comment>